<dbReference type="PANTHER" id="PTHR30528">
    <property type="entry name" value="CYTOPLASMIC PROTEIN"/>
    <property type="match status" value="1"/>
</dbReference>
<evidence type="ECO:0000313" key="1">
    <source>
        <dbReference type="EMBL" id="MDQ2066474.1"/>
    </source>
</evidence>
<dbReference type="EMBL" id="JAVDBT010000007">
    <property type="protein sequence ID" value="MDQ2066474.1"/>
    <property type="molecule type" value="Genomic_DNA"/>
</dbReference>
<dbReference type="PANTHER" id="PTHR30528:SF0">
    <property type="entry name" value="CYTOPLASMIC PROTEIN"/>
    <property type="match status" value="1"/>
</dbReference>
<keyword evidence="2" id="KW-1185">Reference proteome</keyword>
<dbReference type="Proteomes" id="UP001239680">
    <property type="component" value="Unassembled WGS sequence"/>
</dbReference>
<reference evidence="1 2" key="1">
    <citation type="submission" date="2023-08" db="EMBL/GenBank/DDBJ databases">
        <title>Characterization of two Paracoccaceae strains isolated from Phycosphere and proposal of Xinfangfangia lacusdiani sp. nov.</title>
        <authorList>
            <person name="Deng Y."/>
            <person name="Zhang Y.Q."/>
        </authorList>
    </citation>
    <scope>NUCLEOTIDE SEQUENCE [LARGE SCALE GENOMIC DNA]</scope>
    <source>
        <strain evidence="1 2">CPCC 101601</strain>
    </source>
</reference>
<protein>
    <submittedName>
        <fullName evidence="1">Crosslink repair DNA glycosylase YcaQ family protein</fullName>
    </submittedName>
</protein>
<dbReference type="RefSeq" id="WP_306680171.1">
    <property type="nucleotide sequence ID" value="NZ_JAVDBT010000007.1"/>
</dbReference>
<organism evidence="1 2">
    <name type="scientific">Pseudogemmobacter lacusdianii</name>
    <dbReference type="NCBI Taxonomy" id="3069608"/>
    <lineage>
        <taxon>Bacteria</taxon>
        <taxon>Pseudomonadati</taxon>
        <taxon>Pseudomonadota</taxon>
        <taxon>Alphaproteobacteria</taxon>
        <taxon>Rhodobacterales</taxon>
        <taxon>Paracoccaceae</taxon>
        <taxon>Pseudogemmobacter</taxon>
    </lineage>
</organism>
<accession>A0ABU0VXI7</accession>
<sequence>MTLPLIPNARARRLFLARHALAEPPSGPASGAALAGLIDRIGFVQLDSISVIERAHNMILFSRRNSFTPQALDGLHRGRALWEHVTHDASLLPMESYGHWKHRFARDRATLVARWSSWQKPDFHQKFDEVLKRISDGGPVSSADVGKDEARSKGGWWDWHPSKAALEYLWRSGDISVSHRENFRKVYDLTERVIPEAALAHTPTAEETVDWACRTALDRLSFATSGELAAYWAAIPPDAARAWVREGLARGELLEAEVEGADQRRRKVVLWPATLDEVPPEPPARLRILSPFDPALRDRKRAEHLFGFRYRIEIFVPEALRTFGYYVFPVLEGAQIIGRIDAKSFRDRKVLRVAGYWPEPGQTLSAGRIARLTAELQRLARFSGCDTVEFAEGWQRAPVPDPHR</sequence>
<gene>
    <name evidence="1" type="ORF">Q9295_08820</name>
</gene>
<dbReference type="InterPro" id="IPR009351">
    <property type="entry name" value="AlkZ-like"/>
</dbReference>
<name>A0ABU0VXI7_9RHOB</name>
<evidence type="ECO:0000313" key="2">
    <source>
        <dbReference type="Proteomes" id="UP001239680"/>
    </source>
</evidence>
<comment type="caution">
    <text evidence="1">The sequence shown here is derived from an EMBL/GenBank/DDBJ whole genome shotgun (WGS) entry which is preliminary data.</text>
</comment>
<proteinExistence type="predicted"/>
<dbReference type="Pfam" id="PF06224">
    <property type="entry name" value="AlkZ-like"/>
    <property type="match status" value="1"/>
</dbReference>